<gene>
    <name evidence="5" type="ORF">JIN78_15940</name>
</gene>
<keyword evidence="4" id="KW-0175">Coiled coil</keyword>
<dbReference type="InterPro" id="IPR050090">
    <property type="entry name" value="Tyrosine_recombinase_XerCD"/>
</dbReference>
<dbReference type="GO" id="GO:0015074">
    <property type="term" value="P:DNA integration"/>
    <property type="evidence" value="ECO:0007669"/>
    <property type="project" value="InterPro"/>
</dbReference>
<evidence type="ECO:0000256" key="1">
    <source>
        <dbReference type="ARBA" id="ARBA00008857"/>
    </source>
</evidence>
<dbReference type="Proteomes" id="UP000604083">
    <property type="component" value="Unassembled WGS sequence"/>
</dbReference>
<dbReference type="RefSeq" id="WP_200392996.1">
    <property type="nucleotide sequence ID" value="NZ_JAENIO010000061.1"/>
</dbReference>
<evidence type="ECO:0000313" key="5">
    <source>
        <dbReference type="EMBL" id="MBK1835559.1"/>
    </source>
</evidence>
<dbReference type="GO" id="GO:0003677">
    <property type="term" value="F:DNA binding"/>
    <property type="evidence" value="ECO:0007669"/>
    <property type="project" value="UniProtKB-KW"/>
</dbReference>
<dbReference type="SUPFAM" id="SSF56349">
    <property type="entry name" value="DNA breaking-rejoining enzymes"/>
    <property type="match status" value="1"/>
</dbReference>
<sequence length="408" mass="46999">MQAEEKVTIKELSAENVMRKKRGYRWVVESRIGGKRSRKFFRHGEQDKAKALKSELERQRDTISKSNRELLDETLLTEATEATKQLKPHGKSLSDAVAFYLAHLKEKARQDGATIEEGIGLYLDAMEARELDVKTIRRARQTLNRFSAAHPRRTLASLKGPEIRAWWETFGGVVNQRANRTDVNTFLNWIVKSERFPNFTENPTPPAPELPKKRKAKVILTPPDVRRLLECADRELLPAIVAQVFIGVRKEEALRLRWEHFDWEEEELSVPEDVTKGRENHVRINRIPPNALQWLKPYFDQEGGPVLPAYKTVDTYEKALSRIRKKAGWNQENPWPRNALRKTFISCHVASYSDIGKTAAIAGTSEAVIFRNYRALVKKSLAKKLWEIYPPQEEGKIVELSNNKRKSA</sequence>
<keyword evidence="6" id="KW-1185">Reference proteome</keyword>
<dbReference type="Gene3D" id="1.10.443.10">
    <property type="entry name" value="Intergrase catalytic core"/>
    <property type="match status" value="1"/>
</dbReference>
<accession>A0A934RQD3</accession>
<keyword evidence="2" id="KW-0238">DNA-binding</keyword>
<reference evidence="5" key="1">
    <citation type="submission" date="2021-01" db="EMBL/GenBank/DDBJ databases">
        <title>Modified the classification status of verrucomicrobia.</title>
        <authorList>
            <person name="Feng X."/>
        </authorList>
    </citation>
    <scope>NUCLEOTIDE SEQUENCE</scope>
    <source>
        <strain evidence="5">KCTC 12986</strain>
    </source>
</reference>
<dbReference type="InterPro" id="IPR013762">
    <property type="entry name" value="Integrase-like_cat_sf"/>
</dbReference>
<dbReference type="GO" id="GO:0006310">
    <property type="term" value="P:DNA recombination"/>
    <property type="evidence" value="ECO:0007669"/>
    <property type="project" value="UniProtKB-KW"/>
</dbReference>
<proteinExistence type="inferred from homology"/>
<name>A0A934RQD3_9BACT</name>
<evidence type="ECO:0000256" key="2">
    <source>
        <dbReference type="ARBA" id="ARBA00023125"/>
    </source>
</evidence>
<dbReference type="InterPro" id="IPR011010">
    <property type="entry name" value="DNA_brk_join_enz"/>
</dbReference>
<dbReference type="AlphaFoldDB" id="A0A934RQD3"/>
<dbReference type="PANTHER" id="PTHR30349">
    <property type="entry name" value="PHAGE INTEGRASE-RELATED"/>
    <property type="match status" value="1"/>
</dbReference>
<dbReference type="EMBL" id="JAENIO010000061">
    <property type="protein sequence ID" value="MBK1835559.1"/>
    <property type="molecule type" value="Genomic_DNA"/>
</dbReference>
<keyword evidence="3" id="KW-0233">DNA recombination</keyword>
<protein>
    <submittedName>
        <fullName evidence="5">Tyrosine-type recombinase/integrase</fullName>
    </submittedName>
</protein>
<comment type="similarity">
    <text evidence="1">Belongs to the 'phage' integrase family.</text>
</comment>
<evidence type="ECO:0000256" key="3">
    <source>
        <dbReference type="ARBA" id="ARBA00023172"/>
    </source>
</evidence>
<comment type="caution">
    <text evidence="5">The sequence shown here is derived from an EMBL/GenBank/DDBJ whole genome shotgun (WGS) entry which is preliminary data.</text>
</comment>
<organism evidence="5 6">
    <name type="scientific">Roseibacillus ishigakijimensis</name>
    <dbReference type="NCBI Taxonomy" id="454146"/>
    <lineage>
        <taxon>Bacteria</taxon>
        <taxon>Pseudomonadati</taxon>
        <taxon>Verrucomicrobiota</taxon>
        <taxon>Verrucomicrobiia</taxon>
        <taxon>Verrucomicrobiales</taxon>
        <taxon>Verrucomicrobiaceae</taxon>
        <taxon>Roseibacillus</taxon>
    </lineage>
</organism>
<dbReference type="PANTHER" id="PTHR30349:SF41">
    <property type="entry name" value="INTEGRASE_RECOMBINASE PROTEIN MJ0367-RELATED"/>
    <property type="match status" value="1"/>
</dbReference>
<feature type="coiled-coil region" evidence="4">
    <location>
        <begin position="42"/>
        <end position="73"/>
    </location>
</feature>
<evidence type="ECO:0000313" key="6">
    <source>
        <dbReference type="Proteomes" id="UP000604083"/>
    </source>
</evidence>
<evidence type="ECO:0000256" key="4">
    <source>
        <dbReference type="SAM" id="Coils"/>
    </source>
</evidence>